<evidence type="ECO:0000313" key="4">
    <source>
        <dbReference type="Proteomes" id="UP000584867"/>
    </source>
</evidence>
<evidence type="ECO:0000256" key="2">
    <source>
        <dbReference type="SAM" id="SignalP"/>
    </source>
</evidence>
<name>A0A7W7ZQ48_9BACT</name>
<feature type="chain" id="PRO_5031435907" evidence="2">
    <location>
        <begin position="24"/>
        <end position="123"/>
    </location>
</feature>
<dbReference type="RefSeq" id="WP_184255586.1">
    <property type="nucleotide sequence ID" value="NZ_JACHIO010000008.1"/>
</dbReference>
<sequence length="123" mass="13522">MRLLRQFGVFVLLLVTCLAPAMACMVPDVQMSAQERACCRAMKNQCGQMEMPASQDCCQTTPPSVHDNALGTKAVTYHPVMLPVIWLAAVDLLRPTSPLPGWVERPDYSPPQSPPTTISILRI</sequence>
<evidence type="ECO:0000256" key="1">
    <source>
        <dbReference type="SAM" id="MobiDB-lite"/>
    </source>
</evidence>
<dbReference type="Proteomes" id="UP000584867">
    <property type="component" value="Unassembled WGS sequence"/>
</dbReference>
<accession>A0A7W7ZQ48</accession>
<dbReference type="AlphaFoldDB" id="A0A7W7ZQ48"/>
<evidence type="ECO:0000313" key="3">
    <source>
        <dbReference type="EMBL" id="MBB5064013.1"/>
    </source>
</evidence>
<organism evidence="3 4">
    <name type="scientific">Granulicella mallensis</name>
    <dbReference type="NCBI Taxonomy" id="940614"/>
    <lineage>
        <taxon>Bacteria</taxon>
        <taxon>Pseudomonadati</taxon>
        <taxon>Acidobacteriota</taxon>
        <taxon>Terriglobia</taxon>
        <taxon>Terriglobales</taxon>
        <taxon>Acidobacteriaceae</taxon>
        <taxon>Granulicella</taxon>
    </lineage>
</organism>
<comment type="caution">
    <text evidence="3">The sequence shown here is derived from an EMBL/GenBank/DDBJ whole genome shotgun (WGS) entry which is preliminary data.</text>
</comment>
<reference evidence="3 4" key="1">
    <citation type="submission" date="2020-08" db="EMBL/GenBank/DDBJ databases">
        <title>Genomic Encyclopedia of Type Strains, Phase IV (KMG-V): Genome sequencing to study the core and pangenomes of soil and plant-associated prokaryotes.</title>
        <authorList>
            <person name="Whitman W."/>
        </authorList>
    </citation>
    <scope>NUCLEOTIDE SEQUENCE [LARGE SCALE GENOMIC DNA]</scope>
    <source>
        <strain evidence="3 4">X5P3</strain>
    </source>
</reference>
<feature type="region of interest" description="Disordered" evidence="1">
    <location>
        <begin position="104"/>
        <end position="123"/>
    </location>
</feature>
<gene>
    <name evidence="3" type="ORF">HDF15_002361</name>
</gene>
<dbReference type="EMBL" id="JACHIO010000008">
    <property type="protein sequence ID" value="MBB5064013.1"/>
    <property type="molecule type" value="Genomic_DNA"/>
</dbReference>
<protein>
    <submittedName>
        <fullName evidence="3">Uncharacterized protein</fullName>
    </submittedName>
</protein>
<feature type="signal peptide" evidence="2">
    <location>
        <begin position="1"/>
        <end position="23"/>
    </location>
</feature>
<proteinExistence type="predicted"/>
<keyword evidence="2" id="KW-0732">Signal</keyword>